<evidence type="ECO:0000313" key="1">
    <source>
        <dbReference type="EMBL" id="HIR51528.1"/>
    </source>
</evidence>
<sequence length="263" mass="29244">MKKRVIASVLMFIIAFSFIVFPVSAVGATSSSLYDADLSTDTLERVNAEVLAGNITSDRDVLRVALKEYQTRKTRAANTIQMSGMAPLDSLTITQVLDTKVDTETQTVKKLVAKTALVVVDENLEQVTPLSNGGLNTEEDYVSFLEYDVYATHTAYFWLEATELSILVFTMQRMTTEVYYQSSTTVNTTLQHQCRYYIGPGLYYTDTAPIITQPVHGRVYGWQPKYLDPVEICDGAYATYAIITCNGQTLTAYCSIGVEYLDG</sequence>
<reference evidence="1" key="2">
    <citation type="journal article" date="2021" name="PeerJ">
        <title>Extensive microbial diversity within the chicken gut microbiome revealed by metagenomics and culture.</title>
        <authorList>
            <person name="Gilroy R."/>
            <person name="Ravi A."/>
            <person name="Getino M."/>
            <person name="Pursley I."/>
            <person name="Horton D.L."/>
            <person name="Alikhan N.F."/>
            <person name="Baker D."/>
            <person name="Gharbi K."/>
            <person name="Hall N."/>
            <person name="Watson M."/>
            <person name="Adriaenssens E.M."/>
            <person name="Foster-Nyarko E."/>
            <person name="Jarju S."/>
            <person name="Secka A."/>
            <person name="Antonio M."/>
            <person name="Oren A."/>
            <person name="Chaudhuri R.R."/>
            <person name="La Ragione R."/>
            <person name="Hildebrand F."/>
            <person name="Pallen M.J."/>
        </authorList>
    </citation>
    <scope>NUCLEOTIDE SEQUENCE</scope>
    <source>
        <strain evidence="1">ChiBcec15-4380</strain>
    </source>
</reference>
<dbReference type="AlphaFoldDB" id="A0A9D1DJ06"/>
<dbReference type="Proteomes" id="UP000824239">
    <property type="component" value="Unassembled WGS sequence"/>
</dbReference>
<comment type="caution">
    <text evidence="1">The sequence shown here is derived from an EMBL/GenBank/DDBJ whole genome shotgun (WGS) entry which is preliminary data.</text>
</comment>
<dbReference type="EMBL" id="DVHE01000075">
    <property type="protein sequence ID" value="HIR51528.1"/>
    <property type="molecule type" value="Genomic_DNA"/>
</dbReference>
<reference evidence="1" key="1">
    <citation type="submission" date="2020-10" db="EMBL/GenBank/DDBJ databases">
        <authorList>
            <person name="Gilroy R."/>
        </authorList>
    </citation>
    <scope>NUCLEOTIDE SEQUENCE</scope>
    <source>
        <strain evidence="1">ChiBcec15-4380</strain>
    </source>
</reference>
<evidence type="ECO:0000313" key="2">
    <source>
        <dbReference type="Proteomes" id="UP000824239"/>
    </source>
</evidence>
<proteinExistence type="predicted"/>
<name>A0A9D1DJ06_9FIRM</name>
<gene>
    <name evidence="1" type="ORF">IAA53_09710</name>
</gene>
<accession>A0A9D1DJ06</accession>
<organism evidence="1 2">
    <name type="scientific">Candidatus Avoscillospira avicola</name>
    <dbReference type="NCBI Taxonomy" id="2840706"/>
    <lineage>
        <taxon>Bacteria</taxon>
        <taxon>Bacillati</taxon>
        <taxon>Bacillota</taxon>
        <taxon>Clostridia</taxon>
        <taxon>Eubacteriales</taxon>
        <taxon>Oscillospiraceae</taxon>
        <taxon>Oscillospiraceae incertae sedis</taxon>
        <taxon>Candidatus Avoscillospira</taxon>
    </lineage>
</organism>
<protein>
    <submittedName>
        <fullName evidence="1">Uncharacterized protein</fullName>
    </submittedName>
</protein>